<accession>A0AAV3PBZ8</accession>
<dbReference type="Proteomes" id="UP001454036">
    <property type="component" value="Unassembled WGS sequence"/>
</dbReference>
<dbReference type="EMBL" id="BAABME010001373">
    <property type="protein sequence ID" value="GAA0149257.1"/>
    <property type="molecule type" value="Genomic_DNA"/>
</dbReference>
<proteinExistence type="predicted"/>
<reference evidence="1 2" key="1">
    <citation type="submission" date="2024-01" db="EMBL/GenBank/DDBJ databases">
        <title>The complete chloroplast genome sequence of Lithospermum erythrorhizon: insights into the phylogenetic relationship among Boraginaceae species and the maternal lineages of purple gromwells.</title>
        <authorList>
            <person name="Okada T."/>
            <person name="Watanabe K."/>
        </authorList>
    </citation>
    <scope>NUCLEOTIDE SEQUENCE [LARGE SCALE GENOMIC DNA]</scope>
</reference>
<organism evidence="1 2">
    <name type="scientific">Lithospermum erythrorhizon</name>
    <name type="common">Purple gromwell</name>
    <name type="synonym">Lithospermum officinale var. erythrorhizon</name>
    <dbReference type="NCBI Taxonomy" id="34254"/>
    <lineage>
        <taxon>Eukaryota</taxon>
        <taxon>Viridiplantae</taxon>
        <taxon>Streptophyta</taxon>
        <taxon>Embryophyta</taxon>
        <taxon>Tracheophyta</taxon>
        <taxon>Spermatophyta</taxon>
        <taxon>Magnoliopsida</taxon>
        <taxon>eudicotyledons</taxon>
        <taxon>Gunneridae</taxon>
        <taxon>Pentapetalae</taxon>
        <taxon>asterids</taxon>
        <taxon>lamiids</taxon>
        <taxon>Boraginales</taxon>
        <taxon>Boraginaceae</taxon>
        <taxon>Boraginoideae</taxon>
        <taxon>Lithospermeae</taxon>
        <taxon>Lithospermum</taxon>
    </lineage>
</organism>
<comment type="caution">
    <text evidence="1">The sequence shown here is derived from an EMBL/GenBank/DDBJ whole genome shotgun (WGS) entry which is preliminary data.</text>
</comment>
<name>A0AAV3PBZ8_LITER</name>
<evidence type="ECO:0000313" key="1">
    <source>
        <dbReference type="EMBL" id="GAA0149257.1"/>
    </source>
</evidence>
<dbReference type="AlphaFoldDB" id="A0AAV3PBZ8"/>
<sequence>MEICCDKREVKYLYKYVHKGHDNVMFRIAPDNSNSEVDEITDFQNERWVYPVEAAWRIYGCPLHGMFPAVLQIQVHLPNFQKGQHYDVDTKRDELHDRVFLMLLRRAFGQQNETQQKMVLIAFYDETGSVVGTESSILPYFSILDDQDSDPTSEGKSVLPTQSPLSPLKRQMSAITLVPSMYTFN</sequence>
<gene>
    <name evidence="1" type="ORF">LIER_08483</name>
</gene>
<evidence type="ECO:0000313" key="2">
    <source>
        <dbReference type="Proteomes" id="UP001454036"/>
    </source>
</evidence>
<protein>
    <submittedName>
        <fullName evidence="1">Uncharacterized protein</fullName>
    </submittedName>
</protein>
<keyword evidence="2" id="KW-1185">Reference proteome</keyword>